<protein>
    <submittedName>
        <fullName evidence="2">Putative signal transducing protein</fullName>
    </submittedName>
</protein>
<name>A0A1N6H4I9_9SPHN</name>
<dbReference type="InterPro" id="IPR011322">
    <property type="entry name" value="N-reg_PII-like_a/b"/>
</dbReference>
<dbReference type="Pfam" id="PF09413">
    <property type="entry name" value="DUF2007"/>
    <property type="match status" value="1"/>
</dbReference>
<organism evidence="2 3">
    <name type="scientific">Parasphingorhabdus marina DSM 22363</name>
    <dbReference type="NCBI Taxonomy" id="1123272"/>
    <lineage>
        <taxon>Bacteria</taxon>
        <taxon>Pseudomonadati</taxon>
        <taxon>Pseudomonadota</taxon>
        <taxon>Alphaproteobacteria</taxon>
        <taxon>Sphingomonadales</taxon>
        <taxon>Sphingomonadaceae</taxon>
        <taxon>Parasphingorhabdus</taxon>
    </lineage>
</organism>
<dbReference type="Proteomes" id="UP000185192">
    <property type="component" value="Unassembled WGS sequence"/>
</dbReference>
<dbReference type="RefSeq" id="WP_074206050.1">
    <property type="nucleotide sequence ID" value="NZ_FSQW01000002.1"/>
</dbReference>
<evidence type="ECO:0000259" key="1">
    <source>
        <dbReference type="Pfam" id="PF09413"/>
    </source>
</evidence>
<dbReference type="Gene3D" id="3.30.70.790">
    <property type="entry name" value="UreE, C-terminal domain"/>
    <property type="match status" value="1"/>
</dbReference>
<dbReference type="STRING" id="1123272.SAMN02745824_3131"/>
<dbReference type="SUPFAM" id="SSF54913">
    <property type="entry name" value="GlnB-like"/>
    <property type="match status" value="1"/>
</dbReference>
<reference evidence="3" key="1">
    <citation type="submission" date="2016-11" db="EMBL/GenBank/DDBJ databases">
        <authorList>
            <person name="Varghese N."/>
            <person name="Submissions S."/>
        </authorList>
    </citation>
    <scope>NUCLEOTIDE SEQUENCE [LARGE SCALE GENOMIC DNA]</scope>
    <source>
        <strain evidence="3">DSM 22363</strain>
    </source>
</reference>
<evidence type="ECO:0000313" key="2">
    <source>
        <dbReference type="EMBL" id="SIO14700.1"/>
    </source>
</evidence>
<gene>
    <name evidence="2" type="ORF">SAMN02745824_3131</name>
</gene>
<evidence type="ECO:0000313" key="3">
    <source>
        <dbReference type="Proteomes" id="UP000185192"/>
    </source>
</evidence>
<dbReference type="InterPro" id="IPR018551">
    <property type="entry name" value="DUF2007"/>
</dbReference>
<proteinExistence type="predicted"/>
<dbReference type="EMBL" id="FSQW01000002">
    <property type="protein sequence ID" value="SIO14700.1"/>
    <property type="molecule type" value="Genomic_DNA"/>
</dbReference>
<dbReference type="AlphaFoldDB" id="A0A1N6H4I9"/>
<sequence length="72" mass="7556">MSLVELSRHMHGVEAEIVRGRLEAAGIGAVCFDSGVNIVEGAGIALPARVMVLEEDLAEARAVLAEDVALKE</sequence>
<feature type="domain" description="DUF2007" evidence="1">
    <location>
        <begin position="4"/>
        <end position="66"/>
    </location>
</feature>
<dbReference type="OrthoDB" id="7573469at2"/>
<accession>A0A1N6H4I9</accession>
<keyword evidence="3" id="KW-1185">Reference proteome</keyword>